<evidence type="ECO:0000313" key="7">
    <source>
        <dbReference type="RefSeq" id="XP_026275285.1"/>
    </source>
</evidence>
<accession>A0A6J1S7S8</accession>
<dbReference type="RefSeq" id="XP_026275285.1">
    <property type="nucleotide sequence ID" value="XM_026419500.2"/>
</dbReference>
<dbReference type="PANTHER" id="PTHR15654:SF1">
    <property type="entry name" value="COILED-COIL DOMAIN-CONTAINING PROTEIN 96"/>
    <property type="match status" value="1"/>
</dbReference>
<dbReference type="AlphaFoldDB" id="A0A6J1S7S8"/>
<reference evidence="7" key="1">
    <citation type="submission" date="2025-08" db="UniProtKB">
        <authorList>
            <consortium name="RefSeq"/>
        </authorList>
    </citation>
    <scope>IDENTIFICATION</scope>
    <source>
        <tissue evidence="7">Whole organism</tissue>
    </source>
</reference>
<evidence type="ECO:0000259" key="5">
    <source>
        <dbReference type="Pfam" id="PF13870"/>
    </source>
</evidence>
<feature type="compositionally biased region" description="Basic and acidic residues" evidence="4">
    <location>
        <begin position="88"/>
        <end position="98"/>
    </location>
</feature>
<dbReference type="Proteomes" id="UP000504606">
    <property type="component" value="Unplaced"/>
</dbReference>
<dbReference type="InterPro" id="IPR051885">
    <property type="entry name" value="CC_CF"/>
</dbReference>
<feature type="compositionally biased region" description="Acidic residues" evidence="4">
    <location>
        <begin position="52"/>
        <end position="64"/>
    </location>
</feature>
<feature type="compositionally biased region" description="Polar residues" evidence="4">
    <location>
        <begin position="40"/>
        <end position="51"/>
    </location>
</feature>
<dbReference type="GO" id="GO:0060271">
    <property type="term" value="P:cilium assembly"/>
    <property type="evidence" value="ECO:0007669"/>
    <property type="project" value="TreeGrafter"/>
</dbReference>
<keyword evidence="3" id="KW-0966">Cell projection</keyword>
<evidence type="ECO:0000256" key="2">
    <source>
        <dbReference type="ARBA" id="ARBA00023054"/>
    </source>
</evidence>
<keyword evidence="6" id="KW-1185">Reference proteome</keyword>
<name>A0A6J1S7S8_FRAOC</name>
<evidence type="ECO:0000313" key="6">
    <source>
        <dbReference type="Proteomes" id="UP000504606"/>
    </source>
</evidence>
<feature type="domain" description="CCDC113/CCDC96 coiled-coil" evidence="5">
    <location>
        <begin position="357"/>
        <end position="528"/>
    </location>
</feature>
<dbReference type="KEGG" id="foc:113204339"/>
<dbReference type="Pfam" id="PF13870">
    <property type="entry name" value="CCDC113_CCDC96_CC"/>
    <property type="match status" value="1"/>
</dbReference>
<protein>
    <submittedName>
        <fullName evidence="7">Coiled-coil domain-containing protein 96-like isoform X1</fullName>
    </submittedName>
</protein>
<dbReference type="PANTHER" id="PTHR15654">
    <property type="entry name" value="COILED-COIL DOMAIN-CONTAINING PROTEIN 113-RELATED"/>
    <property type="match status" value="1"/>
</dbReference>
<dbReference type="InterPro" id="IPR025254">
    <property type="entry name" value="CCDC113/CCDC96_CC"/>
</dbReference>
<dbReference type="GeneID" id="113204339"/>
<keyword evidence="2" id="KW-0175">Coiled coil</keyword>
<evidence type="ECO:0000256" key="4">
    <source>
        <dbReference type="SAM" id="MobiDB-lite"/>
    </source>
</evidence>
<dbReference type="OrthoDB" id="8197815at2759"/>
<feature type="region of interest" description="Disordered" evidence="4">
    <location>
        <begin position="33"/>
        <end position="143"/>
    </location>
</feature>
<proteinExistence type="predicted"/>
<dbReference type="GO" id="GO:0036064">
    <property type="term" value="C:ciliary basal body"/>
    <property type="evidence" value="ECO:0007669"/>
    <property type="project" value="TreeGrafter"/>
</dbReference>
<organism evidence="6 7">
    <name type="scientific">Frankliniella occidentalis</name>
    <name type="common">Western flower thrips</name>
    <name type="synonym">Euthrips occidentalis</name>
    <dbReference type="NCBI Taxonomy" id="133901"/>
    <lineage>
        <taxon>Eukaryota</taxon>
        <taxon>Metazoa</taxon>
        <taxon>Ecdysozoa</taxon>
        <taxon>Arthropoda</taxon>
        <taxon>Hexapoda</taxon>
        <taxon>Insecta</taxon>
        <taxon>Pterygota</taxon>
        <taxon>Neoptera</taxon>
        <taxon>Paraneoptera</taxon>
        <taxon>Thysanoptera</taxon>
        <taxon>Terebrantia</taxon>
        <taxon>Thripoidea</taxon>
        <taxon>Thripidae</taxon>
        <taxon>Frankliniella</taxon>
    </lineage>
</organism>
<gene>
    <name evidence="7" type="primary">LOC113204339</name>
</gene>
<sequence length="553" mass="63619">MSVIMETDERTPHGSETFDVDGEENIENIEENEETIQNISLENNDIVQETFTENEEEQVPDEDSGGGGDTTRGDGDKMEEEEKLQSITKEDVEQKEQKNASVGSVLEVSKKSPEILSDDGHQSFGKGTTPNSEKPDARSSDSMSSGFCIVTEILEDILDNVIQIKEQEDVGNLQQYEDRKPSSITTIKSVDVQGSVDIDPDFQAQLAAEQEAAALKRQQVYQENILLYHSLVASRTNLKRRNTFLIKQMYEHYKRKKIEHLFKEMPIANVDMEGKYVKALLAYEEAQKYASDEESKMHKLVSTLEEKKNAVESNLEIEWNNLLNKEREVAKGLLITQTTKHLSGKNIEDFIQKQIGKSKELARERLVYFKLRNAAAADENHLKSLENLGDNLTLMEYEQLKMHSQSCVERLEERDAELHRLRSKATSAIHILAEIREKTHTLLEDIETSKVHLHDINQELNRNRERVGCEKKRRDMSRSDTIRLRQEAGLLSEPKLLQDYKDSLSQKEILLKQLLDWKSRFESQKQNILSLRRELAVLQKKDVKAERMKMESL</sequence>
<evidence type="ECO:0000256" key="3">
    <source>
        <dbReference type="ARBA" id="ARBA00023273"/>
    </source>
</evidence>
<feature type="region of interest" description="Disordered" evidence="4">
    <location>
        <begin position="1"/>
        <end position="21"/>
    </location>
</feature>
<evidence type="ECO:0000256" key="1">
    <source>
        <dbReference type="ARBA" id="ARBA00004138"/>
    </source>
</evidence>
<dbReference type="GO" id="GO:0005930">
    <property type="term" value="C:axoneme"/>
    <property type="evidence" value="ECO:0007669"/>
    <property type="project" value="TreeGrafter"/>
</dbReference>
<feature type="compositionally biased region" description="Basic and acidic residues" evidence="4">
    <location>
        <begin position="108"/>
        <end position="121"/>
    </location>
</feature>
<comment type="subcellular location">
    <subcellularLocation>
        <location evidence="1">Cell projection</location>
        <location evidence="1">Cilium</location>
    </subcellularLocation>
</comment>